<dbReference type="GO" id="GO:0004252">
    <property type="term" value="F:serine-type endopeptidase activity"/>
    <property type="evidence" value="ECO:0007669"/>
    <property type="project" value="InterPro"/>
</dbReference>
<dbReference type="InterPro" id="IPR036852">
    <property type="entry name" value="Peptidase_S8/S53_dom_sf"/>
</dbReference>
<sequence length="155" mass="17069">MILVKEKNFSFRRNIICLISSIFICSCGGGGGGENNLPVSQLPNEQASSKDPVNNLLPFTDIIKSIETDEYFNQWGLSFINASSAYLLDATGKGSIVAVVDEALDWSHHEFLKKNILHPDSVLNYPGNREPTAWQKFHGTATVSIIAARKDSKDI</sequence>
<dbReference type="SUPFAM" id="SSF52743">
    <property type="entry name" value="Subtilisin-like"/>
    <property type="match status" value="1"/>
</dbReference>
<feature type="domain" description="Peptidase S8/S53" evidence="1">
    <location>
        <begin position="92"/>
        <end position="152"/>
    </location>
</feature>
<dbReference type="GO" id="GO:0006508">
    <property type="term" value="P:proteolysis"/>
    <property type="evidence" value="ECO:0007669"/>
    <property type="project" value="InterPro"/>
</dbReference>
<name>A0A381TT64_9ZZZZ</name>
<protein>
    <recommendedName>
        <fullName evidence="1">Peptidase S8/S53 domain-containing protein</fullName>
    </recommendedName>
</protein>
<dbReference type="InterPro" id="IPR000209">
    <property type="entry name" value="Peptidase_S8/S53_dom"/>
</dbReference>
<organism evidence="2">
    <name type="scientific">marine metagenome</name>
    <dbReference type="NCBI Taxonomy" id="408172"/>
    <lineage>
        <taxon>unclassified sequences</taxon>
        <taxon>metagenomes</taxon>
        <taxon>ecological metagenomes</taxon>
    </lineage>
</organism>
<accession>A0A381TT64</accession>
<dbReference type="Gene3D" id="3.40.50.200">
    <property type="entry name" value="Peptidase S8/S53 domain"/>
    <property type="match status" value="1"/>
</dbReference>
<evidence type="ECO:0000313" key="2">
    <source>
        <dbReference type="EMBL" id="SVA18678.1"/>
    </source>
</evidence>
<gene>
    <name evidence="2" type="ORF">METZ01_LOCUS71532</name>
</gene>
<dbReference type="EMBL" id="UINC01005044">
    <property type="protein sequence ID" value="SVA18678.1"/>
    <property type="molecule type" value="Genomic_DNA"/>
</dbReference>
<dbReference type="AlphaFoldDB" id="A0A381TT64"/>
<dbReference type="PROSITE" id="PS51257">
    <property type="entry name" value="PROKAR_LIPOPROTEIN"/>
    <property type="match status" value="1"/>
</dbReference>
<dbReference type="PROSITE" id="PS51892">
    <property type="entry name" value="SUBTILASE"/>
    <property type="match status" value="1"/>
</dbReference>
<feature type="non-terminal residue" evidence="2">
    <location>
        <position position="155"/>
    </location>
</feature>
<proteinExistence type="predicted"/>
<evidence type="ECO:0000259" key="1">
    <source>
        <dbReference type="Pfam" id="PF00082"/>
    </source>
</evidence>
<dbReference type="Pfam" id="PF00082">
    <property type="entry name" value="Peptidase_S8"/>
    <property type="match status" value="1"/>
</dbReference>
<reference evidence="2" key="1">
    <citation type="submission" date="2018-05" db="EMBL/GenBank/DDBJ databases">
        <authorList>
            <person name="Lanie J.A."/>
            <person name="Ng W.-L."/>
            <person name="Kazmierczak K.M."/>
            <person name="Andrzejewski T.M."/>
            <person name="Davidsen T.M."/>
            <person name="Wayne K.J."/>
            <person name="Tettelin H."/>
            <person name="Glass J.I."/>
            <person name="Rusch D."/>
            <person name="Podicherti R."/>
            <person name="Tsui H.-C.T."/>
            <person name="Winkler M.E."/>
        </authorList>
    </citation>
    <scope>NUCLEOTIDE SEQUENCE</scope>
</reference>